<sequence>MESMQHENLIRRVLGKIKFVNRPLPVPKELIFPYCDMGDDVLCHFSDEQESFWSQEVEIPKDYLVPLEEGQTSAKLMEVFLDHLFGARVNLAKSDNLVSGHGVILKKQVIWSRGQVLIQGLVGPILNSLMRLERDSSIFNSELVRELFKFTGTVSDEEALVIRYIAVMYNIRDGPYLKILVAALILGDEAFRTWASKPVEERKELFSRVRVDSVEWRLGSQTDWETFVERFYEVVDDTNIELERDSSGWVKSVRKIVGFQL</sequence>
<accession>A0A2V0RIP6</accession>
<comment type="caution">
    <text evidence="1">The sequence shown here is derived from an EMBL/GenBank/DDBJ whole genome shotgun (WGS) entry which is preliminary data.</text>
</comment>
<reference evidence="1" key="1">
    <citation type="submission" date="2017-04" db="EMBL/GenBank/DDBJ databases">
        <title>Unveiling RNA virosphere associated with marine microorganisms.</title>
        <authorList>
            <person name="Urayama S."/>
            <person name="Takaki Y."/>
            <person name="Nishi S."/>
            <person name="Yoshida Y."/>
            <person name="Deguchi S."/>
            <person name="Takai K."/>
            <person name="Nunoura T."/>
        </authorList>
    </citation>
    <scope>NUCLEOTIDE SEQUENCE</scope>
</reference>
<dbReference type="EMBL" id="BDQA01000609">
    <property type="protein sequence ID" value="GBH22085.1"/>
    <property type="molecule type" value="Genomic_RNA"/>
</dbReference>
<proteinExistence type="predicted"/>
<name>A0A2V0RIP6_9ZZZZ</name>
<protein>
    <submittedName>
        <fullName evidence="1">Uncharacterized protein</fullName>
    </submittedName>
</protein>
<organism evidence="1">
    <name type="scientific">viral metagenome</name>
    <dbReference type="NCBI Taxonomy" id="1070528"/>
    <lineage>
        <taxon>unclassified sequences</taxon>
        <taxon>metagenomes</taxon>
        <taxon>organismal metagenomes</taxon>
    </lineage>
</organism>
<evidence type="ECO:0000313" key="1">
    <source>
        <dbReference type="EMBL" id="GBH22085.1"/>
    </source>
</evidence>
<dbReference type="AlphaFoldDB" id="A0A2V0RIP6"/>